<keyword evidence="4" id="KW-1185">Reference proteome</keyword>
<feature type="chain" id="PRO_5046513051" description="Transmembrane protein" evidence="2">
    <location>
        <begin position="25"/>
        <end position="184"/>
    </location>
</feature>
<keyword evidence="1" id="KW-0472">Membrane</keyword>
<keyword evidence="1" id="KW-1133">Transmembrane helix</keyword>
<evidence type="ECO:0000313" key="3">
    <source>
        <dbReference type="EMBL" id="MEJ8822201.1"/>
    </source>
</evidence>
<keyword evidence="2" id="KW-0732">Signal</keyword>
<keyword evidence="1" id="KW-0812">Transmembrane</keyword>
<dbReference type="EMBL" id="JBBKZV010000004">
    <property type="protein sequence ID" value="MEJ8822201.1"/>
    <property type="molecule type" value="Genomic_DNA"/>
</dbReference>
<reference evidence="3 4" key="1">
    <citation type="submission" date="2024-03" db="EMBL/GenBank/DDBJ databases">
        <title>Novel species of the genus Variovorax.</title>
        <authorList>
            <person name="Liu Q."/>
            <person name="Xin Y.-H."/>
        </authorList>
    </citation>
    <scope>NUCLEOTIDE SEQUENCE [LARGE SCALE GENOMIC DNA]</scope>
    <source>
        <strain evidence="3 4">KACC 18501</strain>
    </source>
</reference>
<protein>
    <recommendedName>
        <fullName evidence="5">Transmembrane protein</fullName>
    </recommendedName>
</protein>
<sequence length="184" mass="19136">MTPQSLLAALGFAAMLLAASPALAGDGDHGDTPSAGAGPVLPRFATVSEIFELVGVLNGMHLTMYLDRFADNSPVKDARIELELGGAKVKVEQHGEGEFEAVLAELPNAGVLPVSATVVAGNERDLLTGQLDIHEAPRADAVAHRHGWKEIAGWVAGGLTALFVLGWGMRRLASARQRRAGGAA</sequence>
<feature type="signal peptide" evidence="2">
    <location>
        <begin position="1"/>
        <end position="24"/>
    </location>
</feature>
<organism evidence="3 4">
    <name type="scientific">Variovorax humicola</name>
    <dbReference type="NCBI Taxonomy" id="1769758"/>
    <lineage>
        <taxon>Bacteria</taxon>
        <taxon>Pseudomonadati</taxon>
        <taxon>Pseudomonadota</taxon>
        <taxon>Betaproteobacteria</taxon>
        <taxon>Burkholderiales</taxon>
        <taxon>Comamonadaceae</taxon>
        <taxon>Variovorax</taxon>
    </lineage>
</organism>
<feature type="transmembrane region" description="Helical" evidence="1">
    <location>
        <begin position="151"/>
        <end position="169"/>
    </location>
</feature>
<evidence type="ECO:0008006" key="5">
    <source>
        <dbReference type="Google" id="ProtNLM"/>
    </source>
</evidence>
<proteinExistence type="predicted"/>
<dbReference type="RefSeq" id="WP_340363251.1">
    <property type="nucleotide sequence ID" value="NZ_JBBKZV010000004.1"/>
</dbReference>
<evidence type="ECO:0000256" key="1">
    <source>
        <dbReference type="SAM" id="Phobius"/>
    </source>
</evidence>
<gene>
    <name evidence="3" type="ORF">WKW80_09130</name>
</gene>
<dbReference type="Proteomes" id="UP001363010">
    <property type="component" value="Unassembled WGS sequence"/>
</dbReference>
<evidence type="ECO:0000256" key="2">
    <source>
        <dbReference type="SAM" id="SignalP"/>
    </source>
</evidence>
<evidence type="ECO:0000313" key="4">
    <source>
        <dbReference type="Proteomes" id="UP001363010"/>
    </source>
</evidence>
<comment type="caution">
    <text evidence="3">The sequence shown here is derived from an EMBL/GenBank/DDBJ whole genome shotgun (WGS) entry which is preliminary data.</text>
</comment>
<accession>A0ABU8VYX8</accession>
<name>A0ABU8VYX8_9BURK</name>